<accession>A0A243Q9N7</accession>
<feature type="non-terminal residue" evidence="2">
    <location>
        <position position="344"/>
    </location>
</feature>
<proteinExistence type="predicted"/>
<reference evidence="2 3" key="1">
    <citation type="submission" date="2017-05" db="EMBL/GenBank/DDBJ databases">
        <title>Biotechnological potential of actinobacteria isolated from South African environments.</title>
        <authorList>
            <person name="Le Roes-Hill M."/>
            <person name="Prins A."/>
            <person name="Durrell K.A."/>
        </authorList>
    </citation>
    <scope>NUCLEOTIDE SEQUENCE [LARGE SCALE GENOMIC DNA]</scope>
    <source>
        <strain evidence="2 3">HMC13</strain>
    </source>
</reference>
<feature type="coiled-coil region" evidence="1">
    <location>
        <begin position="123"/>
        <end position="185"/>
    </location>
</feature>
<evidence type="ECO:0000313" key="2">
    <source>
        <dbReference type="EMBL" id="OUC78451.1"/>
    </source>
</evidence>
<keyword evidence="1" id="KW-0175">Coiled coil</keyword>
<evidence type="ECO:0000313" key="3">
    <source>
        <dbReference type="Proteomes" id="UP000195105"/>
    </source>
</evidence>
<comment type="caution">
    <text evidence="2">The sequence shown here is derived from an EMBL/GenBank/DDBJ whole genome shotgun (WGS) entry which is preliminary data.</text>
</comment>
<sequence>MDALSAYTSELRKVFAELSLTQAAFAARDDVPWERTRVNRFLSGKDNTIASRSFIDCLANVGSQLGKPLSADRREHLLALRRAALRERATAVGLLEVIDEEFHLVRVQMSNSREEIEVYRHIKDSLLVEVREYRCLLEDMEARNAEQHQALQVAALYLSAAESRLQHAEQQRETLLAVIDHLQDHLREVRRSAQAWDGLSQHAGWFVPLATGVLLSSLTWSTAGLGFVAFATSGGLGSPISRSTENSVTNDYHSGTMMGPYTVGSFHGSSTTVSTTQSTHIDFVAILGWALFTFSAVMLATHHLWVWPVIVAYVVFEVLSRARLGPPQARYVLRTLTGIVPGSL</sequence>
<name>A0A243Q9N7_9ACTN</name>
<keyword evidence="3" id="KW-1185">Reference proteome</keyword>
<dbReference type="EMBL" id="NGFN01000708">
    <property type="protein sequence ID" value="OUC78451.1"/>
    <property type="molecule type" value="Genomic_DNA"/>
</dbReference>
<dbReference type="RefSeq" id="WP_143645846.1">
    <property type="nucleotide sequence ID" value="NZ_NGFN01000708.1"/>
</dbReference>
<gene>
    <name evidence="2" type="ORF">CA983_43615</name>
</gene>
<dbReference type="Proteomes" id="UP000195105">
    <property type="component" value="Unassembled WGS sequence"/>
</dbReference>
<organism evidence="2 3">
    <name type="scientific">Streptomyces swartbergensis</name>
    <dbReference type="NCBI Taxonomy" id="487165"/>
    <lineage>
        <taxon>Bacteria</taxon>
        <taxon>Bacillati</taxon>
        <taxon>Actinomycetota</taxon>
        <taxon>Actinomycetes</taxon>
        <taxon>Kitasatosporales</taxon>
        <taxon>Streptomycetaceae</taxon>
        <taxon>Streptomyces</taxon>
    </lineage>
</organism>
<protein>
    <submittedName>
        <fullName evidence="2">Uncharacterized protein</fullName>
    </submittedName>
</protein>
<dbReference type="AlphaFoldDB" id="A0A243Q9N7"/>
<evidence type="ECO:0000256" key="1">
    <source>
        <dbReference type="SAM" id="Coils"/>
    </source>
</evidence>